<evidence type="ECO:0000313" key="8">
    <source>
        <dbReference type="EMBL" id="RZS90549.1"/>
    </source>
</evidence>
<evidence type="ECO:0000259" key="7">
    <source>
        <dbReference type="Pfam" id="PF00884"/>
    </source>
</evidence>
<dbReference type="PANTHER" id="PTHR47371:SF3">
    <property type="entry name" value="PHOSPHOGLYCEROL TRANSFERASE I"/>
    <property type="match status" value="1"/>
</dbReference>
<dbReference type="EMBL" id="SGXE01000007">
    <property type="protein sequence ID" value="RZS90549.1"/>
    <property type="molecule type" value="Genomic_DNA"/>
</dbReference>
<dbReference type="InterPro" id="IPR000917">
    <property type="entry name" value="Sulfatase_N"/>
</dbReference>
<keyword evidence="5 6" id="KW-0472">Membrane</keyword>
<dbReference type="GO" id="GO:0005886">
    <property type="term" value="C:plasma membrane"/>
    <property type="evidence" value="ECO:0007669"/>
    <property type="project" value="UniProtKB-SubCell"/>
</dbReference>
<evidence type="ECO:0000256" key="5">
    <source>
        <dbReference type="ARBA" id="ARBA00023136"/>
    </source>
</evidence>
<dbReference type="InterPro" id="IPR011990">
    <property type="entry name" value="TPR-like_helical_dom_sf"/>
</dbReference>
<sequence length="804" mass="92666">MKFTLDSKSIYQYVCGIFSLTVVFCIISSFEVLMSKATTNATLATLLYKFTNDVVASVLIGILLFPIYFIANAFIKKYAFTVIKVILLIVVCIQFALVKYSLTTLINLGADLLGYSMDDIYSTVAASETFSLLYFLPFIAFPALWLVTYFLTKKYAGGKLLTGLNFVLIVLFGSLKLTIGEVSEDSYQNKLVFLANDILKFKSERWQHNNYAQYKDEYPFLRKYDKKKDVLSPFFELKTEKPNIVMLIVEGLGTEFTGNHTHGGFTPYLDSLKNKSLYWENFVSNTGRTFGVLPSLLGSLPYGEVGFLEVPKIPSHISLLSVLKANGYTTSYYAGDKTSFDKKIRFLEYHNVDRIIDEERFGPGYTKTANNTEGFSWGYPDAEIFRKTLASLDTGSKPRLDIIMTLSNHEPFAFPQKEQFEQKVDSLVSAQSNFKFSEEDLRNYKDIYTTLYYTDSSIQDFMKAYQKRPDFENTIFVITGDHRLIPVAQKDKLCRFHVPLYIYSPMLKAPQMFKSVSSHWDVTPSLLSMLMNNYQFSALNQVAWMGKGLDTARNFRNVHNIPLMRYKGSVNDYLYQDFLYSDGELYKIKKDFGTYKIKDEAIASTISELLKDFKQKNAYVTQKDRVYPDSLNFYAEPSIDFLEQQWTEIHSLTEGLTFDQAFVIAQKKAFNKEVKEARLLCDYILNTLPNHYDARALKARMLAWDGDYEKAETELVNLVKRAPFYDDGYLALLDVYWWSAQEQKSEAVYRTALKNNRVNPKIGFKMAKAYSRLKDTLRTTILMDSLLKKEPENMEYQSFKNTLR</sequence>
<dbReference type="Gene3D" id="1.25.40.10">
    <property type="entry name" value="Tetratricopeptide repeat domain"/>
    <property type="match status" value="1"/>
</dbReference>
<accession>A0A4V2F4U6</accession>
<evidence type="ECO:0000313" key="9">
    <source>
        <dbReference type="Proteomes" id="UP000292262"/>
    </source>
</evidence>
<dbReference type="RefSeq" id="WP_130287847.1">
    <property type="nucleotide sequence ID" value="NZ_SGXE01000007.1"/>
</dbReference>
<evidence type="ECO:0000256" key="6">
    <source>
        <dbReference type="SAM" id="Phobius"/>
    </source>
</evidence>
<proteinExistence type="predicted"/>
<gene>
    <name evidence="8" type="ORF">EV197_3343</name>
</gene>
<dbReference type="InterPro" id="IPR050448">
    <property type="entry name" value="OpgB/LTA_synthase_biosynth"/>
</dbReference>
<keyword evidence="2" id="KW-1003">Cell membrane</keyword>
<evidence type="ECO:0000256" key="3">
    <source>
        <dbReference type="ARBA" id="ARBA00022692"/>
    </source>
</evidence>
<keyword evidence="9" id="KW-1185">Reference proteome</keyword>
<dbReference type="OrthoDB" id="9777768at2"/>
<dbReference type="InterPro" id="IPR017850">
    <property type="entry name" value="Alkaline_phosphatase_core_sf"/>
</dbReference>
<comment type="subcellular location">
    <subcellularLocation>
        <location evidence="1">Cell membrane</location>
        <topology evidence="1">Multi-pass membrane protein</topology>
    </subcellularLocation>
</comment>
<evidence type="ECO:0000256" key="1">
    <source>
        <dbReference type="ARBA" id="ARBA00004651"/>
    </source>
</evidence>
<dbReference type="Gene3D" id="3.40.720.10">
    <property type="entry name" value="Alkaline Phosphatase, subunit A"/>
    <property type="match status" value="1"/>
</dbReference>
<keyword evidence="4 6" id="KW-1133">Transmembrane helix</keyword>
<dbReference type="SUPFAM" id="SSF48452">
    <property type="entry name" value="TPR-like"/>
    <property type="match status" value="1"/>
</dbReference>
<evidence type="ECO:0000256" key="4">
    <source>
        <dbReference type="ARBA" id="ARBA00022989"/>
    </source>
</evidence>
<dbReference type="Proteomes" id="UP000292262">
    <property type="component" value="Unassembled WGS sequence"/>
</dbReference>
<dbReference type="PANTHER" id="PTHR47371">
    <property type="entry name" value="LIPOTEICHOIC ACID SYNTHASE"/>
    <property type="match status" value="1"/>
</dbReference>
<comment type="caution">
    <text evidence="8">The sequence shown here is derived from an EMBL/GenBank/DDBJ whole genome shotgun (WGS) entry which is preliminary data.</text>
</comment>
<name>A0A4V2F4U6_9FLAO</name>
<feature type="transmembrane region" description="Helical" evidence="6">
    <location>
        <begin position="54"/>
        <end position="75"/>
    </location>
</feature>
<feature type="domain" description="Sulfatase N-terminal" evidence="7">
    <location>
        <begin position="242"/>
        <end position="529"/>
    </location>
</feature>
<protein>
    <submittedName>
        <fullName evidence="8">Phosphoglycerol transferase MdoB-like AlkP superfamily enzyme</fullName>
    </submittedName>
</protein>
<dbReference type="SUPFAM" id="SSF53649">
    <property type="entry name" value="Alkaline phosphatase-like"/>
    <property type="match status" value="1"/>
</dbReference>
<feature type="transmembrane region" description="Helical" evidence="6">
    <location>
        <begin position="12"/>
        <end position="34"/>
    </location>
</feature>
<feature type="transmembrane region" description="Helical" evidence="6">
    <location>
        <begin position="160"/>
        <end position="179"/>
    </location>
</feature>
<keyword evidence="3 6" id="KW-0812">Transmembrane</keyword>
<feature type="transmembrane region" description="Helical" evidence="6">
    <location>
        <begin position="130"/>
        <end position="151"/>
    </location>
</feature>
<feature type="transmembrane region" description="Helical" evidence="6">
    <location>
        <begin position="87"/>
        <end position="110"/>
    </location>
</feature>
<dbReference type="CDD" id="cd16015">
    <property type="entry name" value="LTA_synthase"/>
    <property type="match status" value="1"/>
</dbReference>
<dbReference type="GO" id="GO:0016740">
    <property type="term" value="F:transferase activity"/>
    <property type="evidence" value="ECO:0007669"/>
    <property type="project" value="UniProtKB-KW"/>
</dbReference>
<keyword evidence="8" id="KW-0808">Transferase</keyword>
<dbReference type="AlphaFoldDB" id="A0A4V2F4U6"/>
<dbReference type="Pfam" id="PF00884">
    <property type="entry name" value="Sulfatase"/>
    <property type="match status" value="1"/>
</dbReference>
<organism evidence="8 9">
    <name type="scientific">Aquimarina brevivitae</name>
    <dbReference type="NCBI Taxonomy" id="323412"/>
    <lineage>
        <taxon>Bacteria</taxon>
        <taxon>Pseudomonadati</taxon>
        <taxon>Bacteroidota</taxon>
        <taxon>Flavobacteriia</taxon>
        <taxon>Flavobacteriales</taxon>
        <taxon>Flavobacteriaceae</taxon>
        <taxon>Aquimarina</taxon>
    </lineage>
</organism>
<evidence type="ECO:0000256" key="2">
    <source>
        <dbReference type="ARBA" id="ARBA00022475"/>
    </source>
</evidence>
<reference evidence="8 9" key="1">
    <citation type="submission" date="2019-02" db="EMBL/GenBank/DDBJ databases">
        <title>Genomic Encyclopedia of Type Strains, Phase IV (KMG-IV): sequencing the most valuable type-strain genomes for metagenomic binning, comparative biology and taxonomic classification.</title>
        <authorList>
            <person name="Goeker M."/>
        </authorList>
    </citation>
    <scope>NUCLEOTIDE SEQUENCE [LARGE SCALE GENOMIC DNA]</scope>
    <source>
        <strain evidence="8 9">DSM 17196</strain>
    </source>
</reference>